<reference evidence="1" key="2">
    <citation type="submission" date="2021-10" db="EMBL/GenBank/DDBJ databases">
        <authorList>
            <person name="Piombo E."/>
        </authorList>
    </citation>
    <scope>NUCLEOTIDE SEQUENCE</scope>
</reference>
<dbReference type="EMBL" id="CADEHS020000645">
    <property type="protein sequence ID" value="CAG9956567.1"/>
    <property type="molecule type" value="Genomic_DNA"/>
</dbReference>
<proteinExistence type="predicted"/>
<sequence length="484" mass="52427">MWLPTGAIGRFQPNSSRITIILLITTSAVFATTGGYDSALMTGINIMPSYTEFLKLTTATRALNGIVSLTVGPVVNKIGRKNSILLSLFVKFLAVGLITDSQNVVIFLSSCIILGLAKGTSGIAGSTITFSVYYIGALIAAGVTYRTAEIDGEWSWRLPCLLQSIFAILSGLCLCFTPDSPRWLAHQDRPDDALRVLASIGADGDRSNPEVLEQYQQLIDSRQKELDEGNTLSYSELIKTRTARRRVMLALSVAVIAMGSGNNIASYFLGDMLTNAGITDKTTQLQINIVMNAWCLVCAMIGTFLMDKAGRKTLCLCACVGMTVLMFIIGGLTKKFSTSEQLSGIYGTVASIFLFMGSYSVGITPATQLYPPEVLSYPMRGNGMAMWAGTIAVFAIGTTLVFPIALQAISWRLYFIIGAWDLLETVFVAVFWVETKGKTLEEIDQLFEGVNYTDGVSATGEHEVVIHGKDDKLDTSSIARSVKE</sequence>
<dbReference type="Proteomes" id="UP000836387">
    <property type="component" value="Unassembled WGS sequence"/>
</dbReference>
<name>A0ACA9USW3_BIOOC</name>
<gene>
    <name evidence="1" type="ORF">CRV2_00008478</name>
</gene>
<accession>A0ACA9USW3</accession>
<keyword evidence="2" id="KW-1185">Reference proteome</keyword>
<reference evidence="1" key="1">
    <citation type="submission" date="2020-04" db="EMBL/GenBank/DDBJ databases">
        <authorList>
            <person name="Broberg M."/>
        </authorList>
    </citation>
    <scope>NUCLEOTIDE SEQUENCE</scope>
</reference>
<evidence type="ECO:0000313" key="1">
    <source>
        <dbReference type="EMBL" id="CAG9956567.1"/>
    </source>
</evidence>
<comment type="caution">
    <text evidence="1">The sequence shown here is derived from an EMBL/GenBank/DDBJ whole genome shotgun (WGS) entry which is preliminary data.</text>
</comment>
<organism evidence="1 2">
    <name type="scientific">Clonostachys rosea f. rosea IK726</name>
    <dbReference type="NCBI Taxonomy" id="1349383"/>
    <lineage>
        <taxon>Eukaryota</taxon>
        <taxon>Fungi</taxon>
        <taxon>Dikarya</taxon>
        <taxon>Ascomycota</taxon>
        <taxon>Pezizomycotina</taxon>
        <taxon>Sordariomycetes</taxon>
        <taxon>Hypocreomycetidae</taxon>
        <taxon>Hypocreales</taxon>
        <taxon>Bionectriaceae</taxon>
        <taxon>Clonostachys</taxon>
    </lineage>
</organism>
<protein>
    <submittedName>
        <fullName evidence="1">Uncharacterized protein</fullName>
    </submittedName>
</protein>
<evidence type="ECO:0000313" key="2">
    <source>
        <dbReference type="Proteomes" id="UP000836387"/>
    </source>
</evidence>